<evidence type="ECO:0000256" key="3">
    <source>
        <dbReference type="ARBA" id="ARBA00022640"/>
    </source>
</evidence>
<sequence>MKDSREKLIKRFLCAKTNTKSFKADAPLGSLRENKLYFFLLHEDFYPVLFQNTEEAYGPFEKSSYVLRKNNIKKYPKGFSSFLTIKYVIFLFRSNQFSDLKRSFFSHTRFYEQKKYENYLQRKKKSIFYLIVESITFLLLCSQQKKSANAVGPFGSPSGIFEKNLLRTKHISISIHKPLASIENQWQYYSFGLEGSFCRFFHPEVLIRILRKKIQDISFLHLIRNFLHSNLYLSDANAPFNSFAPFTKIKNILWNIYVLEVDNFFLTDCKYYSTSDKWIDASSNSSLSCFQKMKELTYFVPKEKKKDLTEAKVIPYKVFHTSTICNSEERGEEQRKISFLAQSSTYKYLRTNTSWFLFLQKEKSWNCFIKRRIIQFFNRRLGYIFSKNTINRSFVAPSSIYNQAEGNSYFFLAYILQFTKKINFVKVNTKLFFLINYFVKRVVSFINPFYLIILILSKQNFCNSVGYPKSKSGWVTWTDIDIIQHFNRIINSIFLFYSGCNNKKALSRLQYILHLSCAKTLACKHKTNLRKISKKFGNSFRNKDFSKEPSIFFVSNQSKNYRLRSFFRNKKMSRVWNFHLTQMDSIIFHLEDFSTLLKI</sequence>
<keyword evidence="3 7" id="KW-0934">Plastid</keyword>
<dbReference type="Pfam" id="PF01824">
    <property type="entry name" value="MatK_N"/>
    <property type="match status" value="1"/>
</dbReference>
<dbReference type="GO" id="GO:0008033">
    <property type="term" value="P:tRNA processing"/>
    <property type="evidence" value="ECO:0007669"/>
    <property type="project" value="UniProtKB-KW"/>
</dbReference>
<feature type="domain" description="Maturase MatK N-terminal" evidence="9">
    <location>
        <begin position="44"/>
        <end position="308"/>
    </location>
</feature>
<evidence type="ECO:0000256" key="6">
    <source>
        <dbReference type="ARBA" id="ARBA00022884"/>
    </source>
</evidence>
<dbReference type="RefSeq" id="YP_009258541.1">
    <property type="nucleotide sequence ID" value="NC_030357.1"/>
</dbReference>
<gene>
    <name evidence="10" type="primary">matK</name>
</gene>
<dbReference type="AlphaFoldDB" id="A0A191T5H0"/>
<organism evidence="10">
    <name type="scientific">Cosmarium botrytis</name>
    <dbReference type="NCBI Taxonomy" id="33101"/>
    <lineage>
        <taxon>Eukaryota</taxon>
        <taxon>Viridiplantae</taxon>
        <taxon>Streptophyta</taxon>
        <taxon>Zygnematophyceae</taxon>
        <taxon>Zygnematophycidae</taxon>
        <taxon>Desmidiales</taxon>
        <taxon>Desmidiaceae</taxon>
        <taxon>Cosmarium</taxon>
    </lineage>
</organism>
<evidence type="ECO:0000259" key="8">
    <source>
        <dbReference type="Pfam" id="PF01348"/>
    </source>
</evidence>
<dbReference type="InterPro" id="IPR002866">
    <property type="entry name" value="Maturase_MatK"/>
</dbReference>
<accession>A0A191T5H0</accession>
<dbReference type="EMBL" id="KU646492">
    <property type="protein sequence ID" value="ANI25640.1"/>
    <property type="molecule type" value="Genomic_DNA"/>
</dbReference>
<feature type="domain" description="Domain X" evidence="8">
    <location>
        <begin position="445"/>
        <end position="558"/>
    </location>
</feature>
<evidence type="ECO:0000256" key="5">
    <source>
        <dbReference type="ARBA" id="ARBA00022694"/>
    </source>
</evidence>
<keyword evidence="5" id="KW-0819">tRNA processing</keyword>
<keyword evidence="4" id="KW-0507">mRNA processing</keyword>
<dbReference type="InterPro" id="IPR024937">
    <property type="entry name" value="Domain_X"/>
</dbReference>
<reference evidence="10" key="1">
    <citation type="journal article" date="2016" name="Front. Plant Sci.">
        <title>Comparative Chloroplast Genome Analyses of Streptophyte Green Algae Uncover Major Structural Alterations in the Klebsormidiophyceae, Coleochaetophyceae and Zygnematophyceae.</title>
        <authorList>
            <person name="Lemieux C."/>
            <person name="Otis C."/>
            <person name="Turmel M."/>
        </authorList>
    </citation>
    <scope>NUCLEOTIDE SEQUENCE</scope>
</reference>
<dbReference type="PANTHER" id="PTHR34811">
    <property type="entry name" value="MATURASE K"/>
    <property type="match status" value="1"/>
</dbReference>
<evidence type="ECO:0000313" key="10">
    <source>
        <dbReference type="EMBL" id="ANI25640.1"/>
    </source>
</evidence>
<evidence type="ECO:0000256" key="2">
    <source>
        <dbReference type="ARBA" id="ARBA00006621"/>
    </source>
</evidence>
<comment type="subcellular location">
    <subcellularLocation>
        <location evidence="1">Plastid</location>
    </subcellularLocation>
</comment>
<dbReference type="Pfam" id="PF01348">
    <property type="entry name" value="Intron_maturas2"/>
    <property type="match status" value="1"/>
</dbReference>
<dbReference type="GO" id="GO:0003723">
    <property type="term" value="F:RNA binding"/>
    <property type="evidence" value="ECO:0007669"/>
    <property type="project" value="UniProtKB-KW"/>
</dbReference>
<keyword evidence="6" id="KW-0694">RNA-binding</keyword>
<comment type="similarity">
    <text evidence="2">Belongs to the intron maturase 2 family. MatK subfamily.</text>
</comment>
<keyword evidence="7 10" id="KW-0150">Chloroplast</keyword>
<evidence type="ECO:0000259" key="9">
    <source>
        <dbReference type="Pfam" id="PF01824"/>
    </source>
</evidence>
<evidence type="ECO:0000256" key="4">
    <source>
        <dbReference type="ARBA" id="ARBA00022664"/>
    </source>
</evidence>
<comment type="function">
    <text evidence="7">Usually encoded in the trnK tRNA gene intron. Probably assists in splicing its own and other chloroplast group II introns.</text>
</comment>
<dbReference type="InterPro" id="IPR024942">
    <property type="entry name" value="Maturase_MatK_N"/>
</dbReference>
<name>A0A191T5H0_9VIRI</name>
<protein>
    <submittedName>
        <fullName evidence="10">Maturase K</fullName>
    </submittedName>
</protein>
<geneLocation type="chloroplast" evidence="10"/>
<dbReference type="GO" id="GO:0009507">
    <property type="term" value="C:chloroplast"/>
    <property type="evidence" value="ECO:0007669"/>
    <property type="project" value="InterPro"/>
</dbReference>
<dbReference type="GeneID" id="27985022"/>
<dbReference type="PANTHER" id="PTHR34811:SF1">
    <property type="entry name" value="MATURASE K"/>
    <property type="match status" value="1"/>
</dbReference>
<evidence type="ECO:0000256" key="1">
    <source>
        <dbReference type="ARBA" id="ARBA00004474"/>
    </source>
</evidence>
<evidence type="ECO:0000256" key="7">
    <source>
        <dbReference type="RuleBase" id="RU004226"/>
    </source>
</evidence>
<dbReference type="GO" id="GO:0006397">
    <property type="term" value="P:mRNA processing"/>
    <property type="evidence" value="ECO:0007669"/>
    <property type="project" value="UniProtKB-KW"/>
</dbReference>
<proteinExistence type="inferred from homology"/>